<protein>
    <submittedName>
        <fullName evidence="1">Uncharacterized protein</fullName>
    </submittedName>
</protein>
<organism evidence="1 2">
    <name type="scientific">Fusobacterium vincentii ATCC 49256</name>
    <dbReference type="NCBI Taxonomy" id="209882"/>
    <lineage>
        <taxon>Bacteria</taxon>
        <taxon>Fusobacteriati</taxon>
        <taxon>Fusobacteriota</taxon>
        <taxon>Fusobacteriia</taxon>
        <taxon>Fusobacteriales</taxon>
        <taxon>Fusobacteriaceae</taxon>
        <taxon>Fusobacterium</taxon>
    </lineage>
</organism>
<proteinExistence type="predicted"/>
<dbReference type="AlphaFoldDB" id="Q7P3Y2"/>
<dbReference type="EMBL" id="AABF01000157">
    <property type="protein sequence ID" value="EAA23307.1"/>
    <property type="molecule type" value="Genomic_DNA"/>
</dbReference>
<evidence type="ECO:0000313" key="1">
    <source>
        <dbReference type="EMBL" id="EAA23307.1"/>
    </source>
</evidence>
<evidence type="ECO:0000313" key="2">
    <source>
        <dbReference type="Proteomes" id="UP000006454"/>
    </source>
</evidence>
<sequence>MQNSMNMFSMGLTVGSVFEHAYVEIKKRGMFDIEIFPALYLLKSFFTEQKLSLVLIMWLTTFGRHLTISHNMTKLVKVFRMKTEKGYQYTATIVDDNSIENFSDFIHHIFFRKHSNYCQFNEKYVTLSKY</sequence>
<name>Q7P3Y2_FUSVC</name>
<reference evidence="1 2" key="1">
    <citation type="journal article" date="2003" name="Genome Res.">
        <title>Genome analysis of F. nucleatum sub spp vincentii and its comparison with the genome of F. nucleatum ATCC 25586.</title>
        <authorList>
            <person name="Kapatral V."/>
            <person name="Ivanova N."/>
            <person name="Anderson I."/>
            <person name="Reznik G."/>
            <person name="Bhattacharyya A."/>
            <person name="Gardner W.L."/>
            <person name="Mikhailova N."/>
            <person name="Lapidus A."/>
            <person name="Larsen N."/>
            <person name="D'Souza M."/>
            <person name="Walunas T."/>
            <person name="Haselkorn R."/>
            <person name="Overbeek R."/>
            <person name="Kyrpides N."/>
        </authorList>
    </citation>
    <scope>NUCLEOTIDE SEQUENCE [LARGE SCALE GENOMIC DNA]</scope>
    <source>
        <strain evidence="1 2">ATCC 49256</strain>
    </source>
</reference>
<gene>
    <name evidence="1" type="ORF">FNV0343</name>
</gene>
<dbReference type="Proteomes" id="UP000006454">
    <property type="component" value="Unassembled WGS sequence"/>
</dbReference>
<comment type="caution">
    <text evidence="1">The sequence shown here is derived from an EMBL/GenBank/DDBJ whole genome shotgun (WGS) entry which is preliminary data.</text>
</comment>
<accession>Q7P3Y2</accession>